<dbReference type="AlphaFoldDB" id="B9SSW7"/>
<organism evidence="2 3">
    <name type="scientific">Ricinus communis</name>
    <name type="common">Castor bean</name>
    <dbReference type="NCBI Taxonomy" id="3988"/>
    <lineage>
        <taxon>Eukaryota</taxon>
        <taxon>Viridiplantae</taxon>
        <taxon>Streptophyta</taxon>
        <taxon>Embryophyta</taxon>
        <taxon>Tracheophyta</taxon>
        <taxon>Spermatophyta</taxon>
        <taxon>Magnoliopsida</taxon>
        <taxon>eudicotyledons</taxon>
        <taxon>Gunneridae</taxon>
        <taxon>Pentapetalae</taxon>
        <taxon>rosids</taxon>
        <taxon>fabids</taxon>
        <taxon>Malpighiales</taxon>
        <taxon>Euphorbiaceae</taxon>
        <taxon>Acalyphoideae</taxon>
        <taxon>Acalypheae</taxon>
        <taxon>Ricinus</taxon>
    </lineage>
</organism>
<comment type="subcellular location">
    <subcellularLocation>
        <location evidence="1">Membrane</location>
        <topology evidence="1">Single-pass type I membrane protein</topology>
    </subcellularLocation>
</comment>
<proteinExistence type="predicted"/>
<dbReference type="EMBL" id="EQ974119">
    <property type="protein sequence ID" value="EEF33270.1"/>
    <property type="molecule type" value="Genomic_DNA"/>
</dbReference>
<dbReference type="STRING" id="3988.B9SSW7"/>
<dbReference type="Proteomes" id="UP000008311">
    <property type="component" value="Unassembled WGS sequence"/>
</dbReference>
<gene>
    <name evidence="2" type="ORF">RCOM_1267480</name>
</gene>
<sequence length="124" mass="14071">MATLINPKEVNSSRGLCMDIEFWEECILKEDVFNFGIVLLELITGRKATSLHYYDGSLVRDFSFSSSCLCNAIDEVLTGQGHESEILECLRIACKCVQPSLEERPSMLDVYITVSIIRQQRAKF</sequence>
<keyword evidence="2" id="KW-0418">Kinase</keyword>
<name>B9SSW7_RICCO</name>
<evidence type="ECO:0000313" key="2">
    <source>
        <dbReference type="EMBL" id="EEF33270.1"/>
    </source>
</evidence>
<keyword evidence="2" id="KW-0808">Transferase</keyword>
<dbReference type="GO" id="GO:0016020">
    <property type="term" value="C:membrane"/>
    <property type="evidence" value="ECO:0007669"/>
    <property type="project" value="UniProtKB-SubCell"/>
</dbReference>
<reference evidence="3" key="1">
    <citation type="journal article" date="2010" name="Nat. Biotechnol.">
        <title>Draft genome sequence of the oilseed species Ricinus communis.</title>
        <authorList>
            <person name="Chan A.P."/>
            <person name="Crabtree J."/>
            <person name="Zhao Q."/>
            <person name="Lorenzi H."/>
            <person name="Orvis J."/>
            <person name="Puiu D."/>
            <person name="Melake-Berhan A."/>
            <person name="Jones K.M."/>
            <person name="Redman J."/>
            <person name="Chen G."/>
            <person name="Cahoon E.B."/>
            <person name="Gedil M."/>
            <person name="Stanke M."/>
            <person name="Haas B.J."/>
            <person name="Wortman J.R."/>
            <person name="Fraser-Liggett C.M."/>
            <person name="Ravel J."/>
            <person name="Rabinowicz P.D."/>
        </authorList>
    </citation>
    <scope>NUCLEOTIDE SEQUENCE [LARGE SCALE GENOMIC DNA]</scope>
    <source>
        <strain evidence="3">cv. Hale</strain>
    </source>
</reference>
<dbReference type="InterPro" id="IPR051824">
    <property type="entry name" value="LRR_Rcpt-Like_S/T_Kinase"/>
</dbReference>
<dbReference type="InterPro" id="IPR011009">
    <property type="entry name" value="Kinase-like_dom_sf"/>
</dbReference>
<dbReference type="PANTHER" id="PTHR48006:SF88">
    <property type="entry name" value="LRR RECEPTOR-LIKE KINASE FAMILY PROTEIN"/>
    <property type="match status" value="1"/>
</dbReference>
<dbReference type="InParanoid" id="B9SSW7"/>
<dbReference type="Gene3D" id="1.10.510.10">
    <property type="entry name" value="Transferase(Phosphotransferase) domain 1"/>
    <property type="match status" value="1"/>
</dbReference>
<evidence type="ECO:0000313" key="3">
    <source>
        <dbReference type="Proteomes" id="UP000008311"/>
    </source>
</evidence>
<protein>
    <submittedName>
        <fullName evidence="2">Serine-threonine protein kinase, plant-type, putative</fullName>
    </submittedName>
</protein>
<dbReference type="PANTHER" id="PTHR48006">
    <property type="entry name" value="LEUCINE-RICH REPEAT-CONTAINING PROTEIN DDB_G0281931-RELATED"/>
    <property type="match status" value="1"/>
</dbReference>
<dbReference type="SUPFAM" id="SSF56112">
    <property type="entry name" value="Protein kinase-like (PK-like)"/>
    <property type="match status" value="1"/>
</dbReference>
<keyword evidence="3" id="KW-1185">Reference proteome</keyword>
<dbReference type="GO" id="GO:0016301">
    <property type="term" value="F:kinase activity"/>
    <property type="evidence" value="ECO:0007669"/>
    <property type="project" value="UniProtKB-KW"/>
</dbReference>
<evidence type="ECO:0000256" key="1">
    <source>
        <dbReference type="ARBA" id="ARBA00004479"/>
    </source>
</evidence>
<accession>B9SSW7</accession>